<gene>
    <name evidence="2" type="ORF">DC041_0005328</name>
</gene>
<feature type="transmembrane region" description="Helical" evidence="1">
    <location>
        <begin position="64"/>
        <end position="84"/>
    </location>
</feature>
<evidence type="ECO:0000256" key="1">
    <source>
        <dbReference type="SAM" id="Phobius"/>
    </source>
</evidence>
<evidence type="ECO:0000313" key="2">
    <source>
        <dbReference type="EMBL" id="RTG88540.1"/>
    </source>
</evidence>
<dbReference type="AlphaFoldDB" id="A0A430QLG7"/>
<accession>A0A430QLG7</accession>
<organism evidence="2 3">
    <name type="scientific">Schistosoma bovis</name>
    <name type="common">Blood fluke</name>
    <dbReference type="NCBI Taxonomy" id="6184"/>
    <lineage>
        <taxon>Eukaryota</taxon>
        <taxon>Metazoa</taxon>
        <taxon>Spiralia</taxon>
        <taxon>Lophotrochozoa</taxon>
        <taxon>Platyhelminthes</taxon>
        <taxon>Trematoda</taxon>
        <taxon>Digenea</taxon>
        <taxon>Strigeidida</taxon>
        <taxon>Schistosomatoidea</taxon>
        <taxon>Schistosomatidae</taxon>
        <taxon>Schistosoma</taxon>
    </lineage>
</organism>
<dbReference type="EMBL" id="QMKO01001570">
    <property type="protein sequence ID" value="RTG88540.1"/>
    <property type="molecule type" value="Genomic_DNA"/>
</dbReference>
<reference evidence="2 3" key="1">
    <citation type="journal article" date="2019" name="PLoS Pathog.">
        <title>Genome sequence of the bovine parasite Schistosoma bovis Tanzania.</title>
        <authorList>
            <person name="Oey H."/>
            <person name="Zakrzewski M."/>
            <person name="Gobert G."/>
            <person name="Gravermann K."/>
            <person name="Stoye J."/>
            <person name="Jones M."/>
            <person name="Mcmanus D."/>
            <person name="Krause L."/>
        </authorList>
    </citation>
    <scope>NUCLEOTIDE SEQUENCE [LARGE SCALE GENOMIC DNA]</scope>
    <source>
        <strain evidence="2 3">TAN1997</strain>
    </source>
</reference>
<keyword evidence="1" id="KW-0812">Transmembrane</keyword>
<keyword evidence="3" id="KW-1185">Reference proteome</keyword>
<sequence length="185" mass="21686">MKRKELIVFNSLYVCCGDKDTVYPDQQNGQFHFALRERECDAIGNESKSALNRDFMVTFRVLRYGMYALFIVSRFILAFVHNLFNNKQCDDLTQLKVKLTDTAVPHEVKVNEYELERGMKPVLCTLGQAMMNGMGKILRTYDTYSRKDDLDKKLLEVAKIIGRRLEKRFDYLAMKLEYLLMYSTC</sequence>
<keyword evidence="1" id="KW-0472">Membrane</keyword>
<dbReference type="Proteomes" id="UP000290809">
    <property type="component" value="Unassembled WGS sequence"/>
</dbReference>
<comment type="caution">
    <text evidence="2">The sequence shown here is derived from an EMBL/GenBank/DDBJ whole genome shotgun (WGS) entry which is preliminary data.</text>
</comment>
<name>A0A430QLG7_SCHBO</name>
<keyword evidence="1" id="KW-1133">Transmembrane helix</keyword>
<proteinExistence type="predicted"/>
<protein>
    <submittedName>
        <fullName evidence="2">Uncharacterized protein</fullName>
    </submittedName>
</protein>
<evidence type="ECO:0000313" key="3">
    <source>
        <dbReference type="Proteomes" id="UP000290809"/>
    </source>
</evidence>